<feature type="compositionally biased region" description="Basic and acidic residues" evidence="1">
    <location>
        <begin position="33"/>
        <end position="51"/>
    </location>
</feature>
<evidence type="ECO:0000313" key="2">
    <source>
        <dbReference type="EMBL" id="VDN16101.1"/>
    </source>
</evidence>
<keyword evidence="3" id="KW-1185">Reference proteome</keyword>
<evidence type="ECO:0000313" key="3">
    <source>
        <dbReference type="Proteomes" id="UP000281553"/>
    </source>
</evidence>
<gene>
    <name evidence="2" type="ORF">DILT_LOCUS11932</name>
</gene>
<evidence type="ECO:0000256" key="1">
    <source>
        <dbReference type="SAM" id="MobiDB-lite"/>
    </source>
</evidence>
<feature type="compositionally biased region" description="Basic and acidic residues" evidence="1">
    <location>
        <begin position="315"/>
        <end position="324"/>
    </location>
</feature>
<feature type="compositionally biased region" description="Basic and acidic residues" evidence="1">
    <location>
        <begin position="126"/>
        <end position="135"/>
    </location>
</feature>
<name>A0A3P7ME02_DIBLA</name>
<sequence length="392" mass="43367">MQRREDEMAKCSAAAATCDGGSKPESKPPVTQDQERTISEPGDREPSHEAVGDVQAGKANPSTGTIDDKELQTYDLVSLNSNSTYMEEEVRVTMIRSHDRESQLQPDNSDDEDADADPVAVPSKSQDTDHGKDSLEILQPSRLFGEEPGSKYTSENEEEQDAAMEQVSTMSTSSLDDTKDVLQEIEMHQHGKEKPPHSKDTSVPQMNAPKNEFDWESTAIAKDLAKNMTNDKRGERTLGESFQMHTTSTSRKTEVTGGALDKLKTLPLGIQAESTAQYTCDTTLWEQTTTPIQLGHISEMTSFTSEEEEEEKEDNDIRHPEDYSKSPTLSISRNTRRHEEATLVVRSEAPSARTEQVSELTPLCSSPSEEKDRVEQVGGQSTGSQQLPWTGI</sequence>
<dbReference type="AlphaFoldDB" id="A0A3P7ME02"/>
<accession>A0A3P7ME02</accession>
<feature type="compositionally biased region" description="Polar residues" evidence="1">
    <location>
        <begin position="353"/>
        <end position="367"/>
    </location>
</feature>
<feature type="compositionally biased region" description="Basic and acidic residues" evidence="1">
    <location>
        <begin position="176"/>
        <end position="200"/>
    </location>
</feature>
<reference evidence="2 3" key="1">
    <citation type="submission" date="2018-11" db="EMBL/GenBank/DDBJ databases">
        <authorList>
            <consortium name="Pathogen Informatics"/>
        </authorList>
    </citation>
    <scope>NUCLEOTIDE SEQUENCE [LARGE SCALE GENOMIC DNA]</scope>
</reference>
<feature type="compositionally biased region" description="Acidic residues" evidence="1">
    <location>
        <begin position="305"/>
        <end position="314"/>
    </location>
</feature>
<feature type="region of interest" description="Disordered" evidence="1">
    <location>
        <begin position="92"/>
        <end position="209"/>
    </location>
</feature>
<organism evidence="2 3">
    <name type="scientific">Dibothriocephalus latus</name>
    <name type="common">Fish tapeworm</name>
    <name type="synonym">Diphyllobothrium latum</name>
    <dbReference type="NCBI Taxonomy" id="60516"/>
    <lineage>
        <taxon>Eukaryota</taxon>
        <taxon>Metazoa</taxon>
        <taxon>Spiralia</taxon>
        <taxon>Lophotrochozoa</taxon>
        <taxon>Platyhelminthes</taxon>
        <taxon>Cestoda</taxon>
        <taxon>Eucestoda</taxon>
        <taxon>Diphyllobothriidea</taxon>
        <taxon>Diphyllobothriidae</taxon>
        <taxon>Dibothriocephalus</taxon>
    </lineage>
</organism>
<proteinExistence type="predicted"/>
<feature type="compositionally biased region" description="Polar residues" evidence="1">
    <location>
        <begin position="166"/>
        <end position="175"/>
    </location>
</feature>
<dbReference type="EMBL" id="UYRU01064655">
    <property type="protein sequence ID" value="VDN16101.1"/>
    <property type="molecule type" value="Genomic_DNA"/>
</dbReference>
<dbReference type="Proteomes" id="UP000281553">
    <property type="component" value="Unassembled WGS sequence"/>
</dbReference>
<feature type="compositionally biased region" description="Polar residues" evidence="1">
    <location>
        <begin position="378"/>
        <end position="392"/>
    </location>
</feature>
<dbReference type="OrthoDB" id="6252969at2759"/>
<protein>
    <submittedName>
        <fullName evidence="2">Uncharacterized protein</fullName>
    </submittedName>
</protein>
<feature type="region of interest" description="Disordered" evidence="1">
    <location>
        <begin position="302"/>
        <end position="392"/>
    </location>
</feature>
<feature type="compositionally biased region" description="Basic and acidic residues" evidence="1">
    <location>
        <begin position="92"/>
        <end position="102"/>
    </location>
</feature>
<feature type="region of interest" description="Disordered" evidence="1">
    <location>
        <begin position="1"/>
        <end position="72"/>
    </location>
</feature>
<feature type="non-terminal residue" evidence="2">
    <location>
        <position position="392"/>
    </location>
</feature>